<dbReference type="Pfam" id="PF26407">
    <property type="entry name" value="DUF8105"/>
    <property type="match status" value="1"/>
</dbReference>
<reference evidence="2" key="1">
    <citation type="journal article" date="2021" name="Front. Microbiol.">
        <title>Cellular and Genomic Properties of Haloferax gibbonsii LR2-5, the Host of Euryarchaeal Virus HFTV1.</title>
        <authorList>
            <person name="Tittes C."/>
            <person name="Schwarzer S."/>
            <person name="Pfeiffer F."/>
            <person name="Dyall-Smith M."/>
            <person name="Rodriguez-Franco M."/>
            <person name="Oksanen H.M."/>
            <person name="Quax T.E.F."/>
        </authorList>
    </citation>
    <scope>NUCLEOTIDE SEQUENCE</scope>
    <source>
        <strain evidence="2">LR2-5</strain>
    </source>
</reference>
<feature type="domain" description="DUF8158" evidence="1">
    <location>
        <begin position="118"/>
        <end position="224"/>
    </location>
</feature>
<sequence>MECPACGGSRITMEVGPDLPPTTSIENALLAADEDEVLVVTRNCWECGWCEDRSVSIDSIETTEGDAHAVEHAKLIDNIVSEATAINSLTTLEDVLAEVHQRRRLESADEDTEVETLSDSDTVYQIRDRTGNPEHASLEEVCDQLLSRAAEQRRGHPDAHLDDAMAIAIDQYGETTVREISRRILVDQVPFRTAAADSDVQPIDGVRIGTVAVQVLEELNDTQTESGPSHD</sequence>
<accession>A0A871BJU7</accession>
<name>A0A871BJU7_HALGI</name>
<protein>
    <recommendedName>
        <fullName evidence="1">DUF8158 domain-containing protein</fullName>
    </recommendedName>
</protein>
<keyword evidence="2" id="KW-0614">Plasmid</keyword>
<dbReference type="EMBL" id="CP063206">
    <property type="protein sequence ID" value="QOS13407.1"/>
    <property type="molecule type" value="Genomic_DNA"/>
</dbReference>
<evidence type="ECO:0000259" key="1">
    <source>
        <dbReference type="Pfam" id="PF26488"/>
    </source>
</evidence>
<evidence type="ECO:0000313" key="2">
    <source>
        <dbReference type="EMBL" id="QOS13407.1"/>
    </source>
</evidence>
<dbReference type="Proteomes" id="UP000663064">
    <property type="component" value="Plasmid pHGLR1"/>
</dbReference>
<organism evidence="2 3">
    <name type="scientific">Haloferax gibbonsii</name>
    <dbReference type="NCBI Taxonomy" id="35746"/>
    <lineage>
        <taxon>Archaea</taxon>
        <taxon>Methanobacteriati</taxon>
        <taxon>Methanobacteriota</taxon>
        <taxon>Stenosarchaea group</taxon>
        <taxon>Halobacteria</taxon>
        <taxon>Halobacteriales</taxon>
        <taxon>Haloferacaceae</taxon>
        <taxon>Haloferax</taxon>
    </lineage>
</organism>
<gene>
    <name evidence="2" type="ORF">HfgLR_20850</name>
</gene>
<dbReference type="InterPro" id="IPR058471">
    <property type="entry name" value="DUF8158"/>
</dbReference>
<geneLocation type="plasmid" evidence="2 3">
    <name>pHGLR1</name>
</geneLocation>
<dbReference type="AlphaFoldDB" id="A0A871BJU7"/>
<dbReference type="Pfam" id="PF26488">
    <property type="entry name" value="DUF8158"/>
    <property type="match status" value="1"/>
</dbReference>
<evidence type="ECO:0000313" key="3">
    <source>
        <dbReference type="Proteomes" id="UP000663064"/>
    </source>
</evidence>
<proteinExistence type="predicted"/>
<dbReference type="InterPro" id="IPR058418">
    <property type="entry name" value="DUF8105"/>
</dbReference>